<dbReference type="PANTHER" id="PTHR46224">
    <property type="entry name" value="ANKYRIN REPEAT FAMILY PROTEIN"/>
    <property type="match status" value="1"/>
</dbReference>
<evidence type="ECO:0000313" key="3">
    <source>
        <dbReference type="Proteomes" id="UP000649617"/>
    </source>
</evidence>
<dbReference type="EMBL" id="CAJNIZ010004625">
    <property type="protein sequence ID" value="CAE7234534.1"/>
    <property type="molecule type" value="Genomic_DNA"/>
</dbReference>
<dbReference type="PROSITE" id="PS50297">
    <property type="entry name" value="ANK_REP_REGION"/>
    <property type="match status" value="1"/>
</dbReference>
<sequence>TGMGPIACAAASGDVAMIRFFAEAGAPLQTQTVSMQECDIESGLTPLHLAVRRGPRAGPAIEELLRLRADPNACFGQSRPPLSYITSVEGVELLIAHRADVNMRVAPLWISPLTSAACFGAPLEALAKLVEAQPPEIPGFYRCFGTC</sequence>
<organism evidence="2 3">
    <name type="scientific">Symbiodinium pilosum</name>
    <name type="common">Dinoflagellate</name>
    <dbReference type="NCBI Taxonomy" id="2952"/>
    <lineage>
        <taxon>Eukaryota</taxon>
        <taxon>Sar</taxon>
        <taxon>Alveolata</taxon>
        <taxon>Dinophyceae</taxon>
        <taxon>Suessiales</taxon>
        <taxon>Symbiodiniaceae</taxon>
        <taxon>Symbiodinium</taxon>
    </lineage>
</organism>
<comment type="caution">
    <text evidence="2">The sequence shown here is derived from an EMBL/GenBank/DDBJ whole genome shotgun (WGS) entry which is preliminary data.</text>
</comment>
<reference evidence="2" key="1">
    <citation type="submission" date="2021-02" db="EMBL/GenBank/DDBJ databases">
        <authorList>
            <person name="Dougan E. K."/>
            <person name="Rhodes N."/>
            <person name="Thang M."/>
            <person name="Chan C."/>
        </authorList>
    </citation>
    <scope>NUCLEOTIDE SEQUENCE</scope>
</reference>
<dbReference type="InterPro" id="IPR051616">
    <property type="entry name" value="Cul2-RING_E3_ligase_SR"/>
</dbReference>
<evidence type="ECO:0000313" key="2">
    <source>
        <dbReference type="EMBL" id="CAE7234534.1"/>
    </source>
</evidence>
<dbReference type="AlphaFoldDB" id="A0A812KW50"/>
<dbReference type="SUPFAM" id="SSF48403">
    <property type="entry name" value="Ankyrin repeat"/>
    <property type="match status" value="1"/>
</dbReference>
<dbReference type="PROSITE" id="PS50088">
    <property type="entry name" value="ANK_REPEAT"/>
    <property type="match status" value="1"/>
</dbReference>
<dbReference type="OrthoDB" id="10512916at2759"/>
<dbReference type="SMART" id="SM00248">
    <property type="entry name" value="ANK"/>
    <property type="match status" value="3"/>
</dbReference>
<dbReference type="InterPro" id="IPR036770">
    <property type="entry name" value="Ankyrin_rpt-contain_sf"/>
</dbReference>
<dbReference type="InterPro" id="IPR002110">
    <property type="entry name" value="Ankyrin_rpt"/>
</dbReference>
<dbReference type="Proteomes" id="UP000649617">
    <property type="component" value="Unassembled WGS sequence"/>
</dbReference>
<name>A0A812KW50_SYMPI</name>
<accession>A0A812KW50</accession>
<feature type="repeat" description="ANK" evidence="1">
    <location>
        <begin position="42"/>
        <end position="73"/>
    </location>
</feature>
<feature type="non-terminal residue" evidence="2">
    <location>
        <position position="147"/>
    </location>
</feature>
<dbReference type="Gene3D" id="1.25.40.20">
    <property type="entry name" value="Ankyrin repeat-containing domain"/>
    <property type="match status" value="1"/>
</dbReference>
<proteinExistence type="predicted"/>
<keyword evidence="1" id="KW-0040">ANK repeat</keyword>
<keyword evidence="3" id="KW-1185">Reference proteome</keyword>
<gene>
    <name evidence="2" type="ORF">SPIL2461_LOCUS3740</name>
</gene>
<evidence type="ECO:0000256" key="1">
    <source>
        <dbReference type="PROSITE-ProRule" id="PRU00023"/>
    </source>
</evidence>
<dbReference type="PANTHER" id="PTHR46224:SF6">
    <property type="entry name" value="ANKYRIN REPEAT FAMILY PROTEIN"/>
    <property type="match status" value="1"/>
</dbReference>
<protein>
    <submittedName>
        <fullName evidence="2">Uncharacterized protein</fullName>
    </submittedName>
</protein>
<dbReference type="Pfam" id="PF00023">
    <property type="entry name" value="Ank"/>
    <property type="match status" value="1"/>
</dbReference>